<organism evidence="8 9">
    <name type="scientific">Bathycoccus prasinos</name>
    <dbReference type="NCBI Taxonomy" id="41875"/>
    <lineage>
        <taxon>Eukaryota</taxon>
        <taxon>Viridiplantae</taxon>
        <taxon>Chlorophyta</taxon>
        <taxon>Mamiellophyceae</taxon>
        <taxon>Mamiellales</taxon>
        <taxon>Bathycoccaceae</taxon>
        <taxon>Bathycoccus</taxon>
    </lineage>
</organism>
<comment type="subcellular location">
    <subcellularLocation>
        <location evidence="1">Membrane</location>
        <topology evidence="1">Multi-pass membrane protein</topology>
    </subcellularLocation>
</comment>
<feature type="transmembrane region" description="Helical" evidence="7">
    <location>
        <begin position="325"/>
        <end position="345"/>
    </location>
</feature>
<dbReference type="GeneID" id="19017263"/>
<reference evidence="8 9" key="1">
    <citation type="submission" date="2011-10" db="EMBL/GenBank/DDBJ databases">
        <authorList>
            <person name="Genoscope - CEA"/>
        </authorList>
    </citation>
    <scope>NUCLEOTIDE SEQUENCE [LARGE SCALE GENOMIC DNA]</scope>
    <source>
        <strain evidence="8 9">RCC 1105</strain>
    </source>
</reference>
<dbReference type="GO" id="GO:0016020">
    <property type="term" value="C:membrane"/>
    <property type="evidence" value="ECO:0007669"/>
    <property type="project" value="UniProtKB-SubCell"/>
</dbReference>
<evidence type="ECO:0000256" key="1">
    <source>
        <dbReference type="ARBA" id="ARBA00004141"/>
    </source>
</evidence>
<dbReference type="Pfam" id="PF07690">
    <property type="entry name" value="MFS_1"/>
    <property type="match status" value="1"/>
</dbReference>
<gene>
    <name evidence="8" type="ORF">Bathy02g01490</name>
</gene>
<dbReference type="GO" id="GO:1990351">
    <property type="term" value="C:transporter complex"/>
    <property type="evidence" value="ECO:0007669"/>
    <property type="project" value="UniProtKB-ARBA"/>
</dbReference>
<dbReference type="RefSeq" id="XP_007515051.1">
    <property type="nucleotide sequence ID" value="XM_007514989.1"/>
</dbReference>
<feature type="transmembrane region" description="Helical" evidence="7">
    <location>
        <begin position="100"/>
        <end position="120"/>
    </location>
</feature>
<evidence type="ECO:0000256" key="6">
    <source>
        <dbReference type="ARBA" id="ARBA00023136"/>
    </source>
</evidence>
<evidence type="ECO:0000256" key="5">
    <source>
        <dbReference type="ARBA" id="ARBA00023063"/>
    </source>
</evidence>
<dbReference type="AlphaFoldDB" id="K8EBN6"/>
<feature type="transmembrane region" description="Helical" evidence="7">
    <location>
        <begin position="127"/>
        <end position="147"/>
    </location>
</feature>
<proteinExistence type="inferred from homology"/>
<feature type="transmembrane region" description="Helical" evidence="7">
    <location>
        <begin position="381"/>
        <end position="404"/>
    </location>
</feature>
<name>K8EBN6_9CHLO</name>
<keyword evidence="3 7" id="KW-0812">Transmembrane</keyword>
<dbReference type="Gene3D" id="1.20.1250.20">
    <property type="entry name" value="MFS general substrate transporter like domains"/>
    <property type="match status" value="2"/>
</dbReference>
<evidence type="ECO:0000256" key="2">
    <source>
        <dbReference type="ARBA" id="ARBA00008432"/>
    </source>
</evidence>
<protein>
    <submittedName>
        <fullName evidence="8">Nitrate transporter</fullName>
    </submittedName>
</protein>
<feature type="transmembrane region" description="Helical" evidence="7">
    <location>
        <begin position="287"/>
        <end position="304"/>
    </location>
</feature>
<dbReference type="CDD" id="cd17341">
    <property type="entry name" value="MFS_NRT2_like"/>
    <property type="match status" value="1"/>
</dbReference>
<dbReference type="GO" id="GO:0015112">
    <property type="term" value="F:nitrate transmembrane transporter activity"/>
    <property type="evidence" value="ECO:0007669"/>
    <property type="project" value="InterPro"/>
</dbReference>
<dbReference type="PANTHER" id="PTHR23515">
    <property type="entry name" value="HIGH-AFFINITY NITRATE TRANSPORTER 2.3"/>
    <property type="match status" value="1"/>
</dbReference>
<feature type="transmembrane region" description="Helical" evidence="7">
    <location>
        <begin position="351"/>
        <end position="374"/>
    </location>
</feature>
<dbReference type="FunFam" id="1.20.1250.20:FF:000053">
    <property type="entry name" value="Nitrate transporter 2.1"/>
    <property type="match status" value="1"/>
</dbReference>
<dbReference type="STRING" id="41875.K8EBN6"/>
<dbReference type="InterPro" id="IPR044772">
    <property type="entry name" value="NO3_transporter"/>
</dbReference>
<evidence type="ECO:0000256" key="7">
    <source>
        <dbReference type="SAM" id="Phobius"/>
    </source>
</evidence>
<evidence type="ECO:0000313" key="8">
    <source>
        <dbReference type="EMBL" id="CCO15291.1"/>
    </source>
</evidence>
<dbReference type="EMBL" id="FO082277">
    <property type="protein sequence ID" value="CCO15291.1"/>
    <property type="molecule type" value="Genomic_DNA"/>
</dbReference>
<dbReference type="KEGG" id="bpg:Bathy02g01490"/>
<keyword evidence="5" id="KW-0534">Nitrate assimilation</keyword>
<dbReference type="eggNOG" id="ENOG502QPIC">
    <property type="taxonomic scope" value="Eukaryota"/>
</dbReference>
<dbReference type="InterPro" id="IPR011701">
    <property type="entry name" value="MFS"/>
</dbReference>
<dbReference type="GO" id="GO:0042128">
    <property type="term" value="P:nitrate assimilation"/>
    <property type="evidence" value="ECO:0007669"/>
    <property type="project" value="UniProtKB-KW"/>
</dbReference>
<keyword evidence="6 7" id="KW-0472">Membrane</keyword>
<sequence>MAPKEFEPPVHTIPVDSENKAMSLNIFSFQRPHHMSFHMSWIGFFISFVSTFAAAPMVPVIREDLNMTKPDLGNAALASITGTIICRVLMGTFVDLVGPRIGLGMILLVTAPFCFAMPFVSTASGFLICRLGIGLGLATFVACQFWMSVMFNGKCVGIANATAAGWGNLGGGVTQFVMPLVYAGMLKATEERAFTAWRWAYIVPGLAHLLGGMGVMFLGQDLPDGNYKLMHTSGALEKKSAFQVNMIGMKNYRMWCMVATYGFCFGVELTMNNIVASYLYDQFDVDLAIAGVLASCYGLMNLFARSVGGLASDWASRRFGMRGRLWCLWLWQTIEGVMCIFMALAKDDLATTIAMMVLFSICVQASEGASYGIVPYITRRALGVASGFIGAGGNAGSTICIALFFTSDSIETYDGIMYMGITIIAVTLLVIPIHFPMWGSMFLGPNDSTEEDYYIKNDFSAEEIKQGLAAPVQKFCNNAHMERPPSKRTGSESA</sequence>
<dbReference type="InterPro" id="IPR036259">
    <property type="entry name" value="MFS_trans_sf"/>
</dbReference>
<dbReference type="Proteomes" id="UP000198341">
    <property type="component" value="Chromosome 2"/>
</dbReference>
<evidence type="ECO:0000256" key="4">
    <source>
        <dbReference type="ARBA" id="ARBA00022989"/>
    </source>
</evidence>
<comment type="similarity">
    <text evidence="2">Belongs to the major facilitator superfamily. Nitrate/nitrite porter (TC 2.A.1.8) family.</text>
</comment>
<keyword evidence="9" id="KW-1185">Reference proteome</keyword>
<keyword evidence="4 7" id="KW-1133">Transmembrane helix</keyword>
<feature type="transmembrane region" description="Helical" evidence="7">
    <location>
        <begin position="416"/>
        <end position="435"/>
    </location>
</feature>
<dbReference type="OrthoDB" id="434240at2759"/>
<evidence type="ECO:0000313" key="9">
    <source>
        <dbReference type="Proteomes" id="UP000198341"/>
    </source>
</evidence>
<feature type="transmembrane region" description="Helical" evidence="7">
    <location>
        <begin position="72"/>
        <end position="94"/>
    </location>
</feature>
<dbReference type="SUPFAM" id="SSF103473">
    <property type="entry name" value="MFS general substrate transporter"/>
    <property type="match status" value="1"/>
</dbReference>
<accession>K8EBN6</accession>
<evidence type="ECO:0000256" key="3">
    <source>
        <dbReference type="ARBA" id="ARBA00022692"/>
    </source>
</evidence>
<feature type="transmembrane region" description="Helical" evidence="7">
    <location>
        <begin position="199"/>
        <end position="219"/>
    </location>
</feature>
<feature type="transmembrane region" description="Helical" evidence="7">
    <location>
        <begin position="41"/>
        <end position="60"/>
    </location>
</feature>